<gene>
    <name evidence="4" type="primary">FBXO21</name>
    <name evidence="4" type="ORF">SNEC2469_LOCUS3656</name>
</gene>
<evidence type="ECO:0000313" key="5">
    <source>
        <dbReference type="Proteomes" id="UP000601435"/>
    </source>
</evidence>
<sequence>MGKGHHKQEELLAKMFKCGCRAVAAARGVDYGQHLLGGPSLSQWVEGDLHNNLSLPLLDSQAQASVVQASDLQVVWEAMAVAVPSLPAPTAAGKPDFHTLVLSCNRDGMEALRKGQSKAAFEQFKYAEAVLIANQAESGTSLAAVTCNNLGCYYKKVGKLHGALSYLRRALQMEVDLGTDEVTLAGTHLNICAILSKLEKHDKAVQHALQALELIDRKTSTADPADVSADDFSVLAIAYHNVAVERDLLQQYDKAAAAFFQGFQVAKRCLGEDHPLAVTLGKNAEAVLLKSQRMTKVSSATATARKPVKDADLERFTAGMTDSPSLPAVPSAKPEAEIEEDPSMTQRTIRQDAAEWVRSEILNTGPLQRGQTTARTLQRKVHGRALRSRLWDQQRCFAAAFARVPAMAQLLPRALGASGHAGPLGHSTLAARPVNLEVQCFKQAMPHPAVWAGATCLLRSAHSRHWRCKLASKGADREGVRDDVNLEKLLAALQGSWEDDVGLSISVTGTDVNFGDGSGPWEVKAKGSCLYLRGTRFIGSAEAPAWEFPNGVQRTWSRPEPLSAEQENWRELFLEYKAGRLQLRRQLWASLVVEDSSIAELQELWDSGNVPGDGADYSLEQQARLSAGSGYPQLSCTQSGVRNGLASSTDATDIEPLSSAVSRGAMPGRSDLGTSAEVCKVFQACPGASCSPSITAAWLMFHDVAWTVAERAGLVDERVSWKQRELLSSRLGLGALPCRYSWIASPTEDRPGAQMTFVGEENVTPATEEFEIQHPLVKTLLIRCDELSSYLPSPQLEQALKKQRQGQAFQWSLGMHTL</sequence>
<dbReference type="PANTHER" id="PTHR45641">
    <property type="entry name" value="TETRATRICOPEPTIDE REPEAT PROTEIN (AFU_ORTHOLOGUE AFUA_6G03870)"/>
    <property type="match status" value="1"/>
</dbReference>
<reference evidence="4" key="1">
    <citation type="submission" date="2021-02" db="EMBL/GenBank/DDBJ databases">
        <authorList>
            <person name="Dougan E. K."/>
            <person name="Rhodes N."/>
            <person name="Thang M."/>
            <person name="Chan C."/>
        </authorList>
    </citation>
    <scope>NUCLEOTIDE SEQUENCE</scope>
</reference>
<keyword evidence="5" id="KW-1185">Reference proteome</keyword>
<dbReference type="Proteomes" id="UP000601435">
    <property type="component" value="Unassembled WGS sequence"/>
</dbReference>
<dbReference type="SMART" id="SM00028">
    <property type="entry name" value="TPR"/>
    <property type="match status" value="3"/>
</dbReference>
<dbReference type="AlphaFoldDB" id="A0A812KXS4"/>
<evidence type="ECO:0000313" key="4">
    <source>
        <dbReference type="EMBL" id="CAE7232114.1"/>
    </source>
</evidence>
<dbReference type="Pfam" id="PF13374">
    <property type="entry name" value="TPR_10"/>
    <property type="match status" value="1"/>
</dbReference>
<protein>
    <submittedName>
        <fullName evidence="4">FBXO21 protein</fullName>
    </submittedName>
</protein>
<feature type="region of interest" description="Disordered" evidence="3">
    <location>
        <begin position="319"/>
        <end position="346"/>
    </location>
</feature>
<accession>A0A812KXS4</accession>
<dbReference type="OrthoDB" id="441406at2759"/>
<comment type="caution">
    <text evidence="4">The sequence shown here is derived from an EMBL/GenBank/DDBJ whole genome shotgun (WGS) entry which is preliminary data.</text>
</comment>
<organism evidence="4 5">
    <name type="scientific">Symbiodinium necroappetens</name>
    <dbReference type="NCBI Taxonomy" id="1628268"/>
    <lineage>
        <taxon>Eukaryota</taxon>
        <taxon>Sar</taxon>
        <taxon>Alveolata</taxon>
        <taxon>Dinophyceae</taxon>
        <taxon>Suessiales</taxon>
        <taxon>Symbiodiniaceae</taxon>
        <taxon>Symbiodinium</taxon>
    </lineage>
</organism>
<dbReference type="InterPro" id="IPR019734">
    <property type="entry name" value="TPR_rpt"/>
</dbReference>
<proteinExistence type="predicted"/>
<evidence type="ECO:0000256" key="1">
    <source>
        <dbReference type="ARBA" id="ARBA00022737"/>
    </source>
</evidence>
<dbReference type="EMBL" id="CAJNJA010008043">
    <property type="protein sequence ID" value="CAE7232114.1"/>
    <property type="molecule type" value="Genomic_DNA"/>
</dbReference>
<dbReference type="InterPro" id="IPR011990">
    <property type="entry name" value="TPR-like_helical_dom_sf"/>
</dbReference>
<dbReference type="Gene3D" id="1.25.40.10">
    <property type="entry name" value="Tetratricopeptide repeat domain"/>
    <property type="match status" value="2"/>
</dbReference>
<keyword evidence="2" id="KW-0802">TPR repeat</keyword>
<dbReference type="SUPFAM" id="SSF48452">
    <property type="entry name" value="TPR-like"/>
    <property type="match status" value="1"/>
</dbReference>
<keyword evidence="1" id="KW-0677">Repeat</keyword>
<name>A0A812KXS4_9DINO</name>
<dbReference type="PANTHER" id="PTHR45641:SF19">
    <property type="entry name" value="NEPHROCYSTIN-3"/>
    <property type="match status" value="1"/>
</dbReference>
<evidence type="ECO:0000256" key="2">
    <source>
        <dbReference type="ARBA" id="ARBA00022803"/>
    </source>
</evidence>
<evidence type="ECO:0000256" key="3">
    <source>
        <dbReference type="SAM" id="MobiDB-lite"/>
    </source>
</evidence>